<organism evidence="1 2">
    <name type="scientific">Meiothermus hypogaeus NBRC 106114</name>
    <dbReference type="NCBI Taxonomy" id="1227553"/>
    <lineage>
        <taxon>Bacteria</taxon>
        <taxon>Thermotogati</taxon>
        <taxon>Deinococcota</taxon>
        <taxon>Deinococci</taxon>
        <taxon>Thermales</taxon>
        <taxon>Thermaceae</taxon>
        <taxon>Meiothermus</taxon>
    </lineage>
</organism>
<protein>
    <recommendedName>
        <fullName evidence="3">Ig-like domain-containing protein</fullName>
    </recommendedName>
</protein>
<evidence type="ECO:0000313" key="2">
    <source>
        <dbReference type="Proteomes" id="UP000321197"/>
    </source>
</evidence>
<evidence type="ECO:0008006" key="3">
    <source>
        <dbReference type="Google" id="ProtNLM"/>
    </source>
</evidence>
<name>A0A511R802_9DEIN</name>
<evidence type="ECO:0000313" key="1">
    <source>
        <dbReference type="EMBL" id="GEM85317.1"/>
    </source>
</evidence>
<accession>A0A511R802</accession>
<dbReference type="Proteomes" id="UP000321197">
    <property type="component" value="Unassembled WGS sequence"/>
</dbReference>
<dbReference type="RefSeq" id="WP_119341558.1">
    <property type="nucleotide sequence ID" value="NZ_BJXL01000225.1"/>
</dbReference>
<reference evidence="1 2" key="1">
    <citation type="submission" date="2019-07" db="EMBL/GenBank/DDBJ databases">
        <title>Whole genome shotgun sequence of Meiothermus hypogaeus NBRC 106114.</title>
        <authorList>
            <person name="Hosoyama A."/>
            <person name="Uohara A."/>
            <person name="Ohji S."/>
            <person name="Ichikawa N."/>
        </authorList>
    </citation>
    <scope>NUCLEOTIDE SEQUENCE [LARGE SCALE GENOMIC DNA]</scope>
    <source>
        <strain evidence="1 2">NBRC 106114</strain>
    </source>
</reference>
<sequence length="131" mass="14884">MNYLRWILLLGWLLLPGCRYTFLPLDPGRATLPDRTSLSGTLETTERGAVAKLTVRRIAEPGYLELRWYKGDQLFQERSIWVEQPGTFEAHFERLDDGYYRLMVLVQKSPVLQLEVGTPLLPAPPASPPGS</sequence>
<dbReference type="AlphaFoldDB" id="A0A511R802"/>
<dbReference type="OrthoDB" id="32668at2"/>
<proteinExistence type="predicted"/>
<gene>
    <name evidence="1" type="ORF">MHY01S_34830</name>
</gene>
<comment type="caution">
    <text evidence="1">The sequence shown here is derived from an EMBL/GenBank/DDBJ whole genome shotgun (WGS) entry which is preliminary data.</text>
</comment>
<dbReference type="EMBL" id="BJXL01000225">
    <property type="protein sequence ID" value="GEM85317.1"/>
    <property type="molecule type" value="Genomic_DNA"/>
</dbReference>